<dbReference type="GO" id="GO:0005524">
    <property type="term" value="F:ATP binding"/>
    <property type="evidence" value="ECO:0007669"/>
    <property type="project" value="UniProtKB-UniRule"/>
</dbReference>
<accession>A0A8J8NZ39</accession>
<evidence type="ECO:0000256" key="11">
    <source>
        <dbReference type="SAM" id="MobiDB-lite"/>
    </source>
</evidence>
<evidence type="ECO:0000256" key="1">
    <source>
        <dbReference type="ARBA" id="ARBA00004245"/>
    </source>
</evidence>
<dbReference type="SUPFAM" id="SSF52540">
    <property type="entry name" value="P-loop containing nucleoside triphosphate hydrolases"/>
    <property type="match status" value="1"/>
</dbReference>
<dbReference type="InterPro" id="IPR001752">
    <property type="entry name" value="Kinesin_motor_dom"/>
</dbReference>
<dbReference type="FunFam" id="3.40.850.10:FF:000029">
    <property type="entry name" value="Kinesin-like protein KIF17"/>
    <property type="match status" value="1"/>
</dbReference>
<dbReference type="InterPro" id="IPR019821">
    <property type="entry name" value="Kinesin_motor_CS"/>
</dbReference>
<dbReference type="Gene3D" id="3.40.850.10">
    <property type="entry name" value="Kinesin motor domain"/>
    <property type="match status" value="1"/>
</dbReference>
<comment type="caution">
    <text evidence="13">The sequence shown here is derived from an EMBL/GenBank/DDBJ whole genome shotgun (WGS) entry which is preliminary data.</text>
</comment>
<sequence length="906" mass="101505">MANNKPAKPATAECVKVMVRTRPMNQKEFDRGSTRVVQVESTTSQIQLFKPGEPEGVPRSFTFDVVYGEDSQQQAVYDECAFGLVESVLEGYNGTMFAYGQTGCGKTHTMMGPAASLDPSCSPEMQELRGIIPRAVRHIFSFIDAADKGIKFLVRCSYLEIYNENILDLLGARKEQEHLQIKEDPNKGIFVKDLTTVIVKSVPELEKMLFAGMKNRKVGETAMNKDSSRSHSIFTIYIETAEDLKDGTGKQKIKAGKLNLVDLAGSERQSKTQATGARLDEAKAINLSLSALGNVIKALVDGGSSHVPYRDSKLTRLLQDSLGGNTKTVMVAALSPADYNYDETLSTLHYANRAKSIKNKPRINEDPKDALLKEYEQEIKQLRALLAQLQSQGATSAQMGEALQNMQQSLKAAKAADHARVEDNVDSLIKKLELQGKKIKIIEEEEDGDDQYSSPEVKRKKKAKRARQQQEEDNEEEDDELAFQKQRELEEVMKQKETLDQDKQRIAVELQQKEQLLQREAEEKMSLEQVIKEMEKKLVNGGQALEDKEREQARAYREYQEQIRQQKRKEKQLVEEKKRKEDEMLTVQKQYNNLQDEVSENRKVIELLKRQVFETRQELKDYKEEQQGDRDEMLQTIRQQGYDLKFYRKLVRMLMKDEEIAKLKVKSEYDDDTDDWIVPQFKLAAKEVTLPTLGMGRKGYDMMEQEKENRELAIDGGDSNDEEEGYSQQKKGGLFSKNPASGVRSSQQKGINGGGFGGQPQAPETYFAPAANRRGDINGSIISGASGQPQKRVQSRGRAQQLPTQQKGGANGQTSTSHILMSPDPPILAKNNKAMAQLAPLDHNPVQNTSILNTPGSTLGLGGGGNGRGGPGMNLPSLETLQQQNKLQPLNHVPTKKIIGTGQPKY</sequence>
<evidence type="ECO:0000256" key="4">
    <source>
        <dbReference type="ARBA" id="ARBA00022741"/>
    </source>
</evidence>
<dbReference type="GO" id="GO:0008017">
    <property type="term" value="F:microtubule binding"/>
    <property type="evidence" value="ECO:0007669"/>
    <property type="project" value="InterPro"/>
</dbReference>
<feature type="region of interest" description="Disordered" evidence="11">
    <location>
        <begin position="446"/>
        <end position="481"/>
    </location>
</feature>
<comment type="subcellular location">
    <subcellularLocation>
        <location evidence="1">Cytoplasm</location>
        <location evidence="1">Cytoskeleton</location>
    </subcellularLocation>
</comment>
<keyword evidence="5 9" id="KW-0067">ATP-binding</keyword>
<dbReference type="PRINTS" id="PR00380">
    <property type="entry name" value="KINESINHEAVY"/>
</dbReference>
<evidence type="ECO:0000313" key="14">
    <source>
        <dbReference type="Proteomes" id="UP000785679"/>
    </source>
</evidence>
<keyword evidence="7 9" id="KW-0505">Motor protein</keyword>
<dbReference type="SMART" id="SM00129">
    <property type="entry name" value="KISc"/>
    <property type="match status" value="1"/>
</dbReference>
<dbReference type="InterPro" id="IPR027640">
    <property type="entry name" value="Kinesin-like_fam"/>
</dbReference>
<name>A0A8J8NZ39_HALGN</name>
<feature type="domain" description="Kinesin motor" evidence="12">
    <location>
        <begin position="14"/>
        <end position="357"/>
    </location>
</feature>
<evidence type="ECO:0000256" key="6">
    <source>
        <dbReference type="ARBA" id="ARBA00023054"/>
    </source>
</evidence>
<feature type="compositionally biased region" description="Basic residues" evidence="11">
    <location>
        <begin position="458"/>
        <end position="467"/>
    </location>
</feature>
<gene>
    <name evidence="13" type="ORF">FGO68_gene7850</name>
</gene>
<dbReference type="GO" id="GO:0007018">
    <property type="term" value="P:microtubule-based movement"/>
    <property type="evidence" value="ECO:0007669"/>
    <property type="project" value="InterPro"/>
</dbReference>
<dbReference type="PANTHER" id="PTHR47968:SF50">
    <property type="entry name" value="KINESIN-LIKE PROTEIN"/>
    <property type="match status" value="1"/>
</dbReference>
<dbReference type="GO" id="GO:0003777">
    <property type="term" value="F:microtubule motor activity"/>
    <property type="evidence" value="ECO:0007669"/>
    <property type="project" value="InterPro"/>
</dbReference>
<evidence type="ECO:0000313" key="13">
    <source>
        <dbReference type="EMBL" id="TNV84421.1"/>
    </source>
</evidence>
<evidence type="ECO:0000256" key="9">
    <source>
        <dbReference type="PROSITE-ProRule" id="PRU00283"/>
    </source>
</evidence>
<organism evidence="13 14">
    <name type="scientific">Halteria grandinella</name>
    <dbReference type="NCBI Taxonomy" id="5974"/>
    <lineage>
        <taxon>Eukaryota</taxon>
        <taxon>Sar</taxon>
        <taxon>Alveolata</taxon>
        <taxon>Ciliophora</taxon>
        <taxon>Intramacronucleata</taxon>
        <taxon>Spirotrichea</taxon>
        <taxon>Stichotrichia</taxon>
        <taxon>Sporadotrichida</taxon>
        <taxon>Halteriidae</taxon>
        <taxon>Halteria</taxon>
    </lineage>
</organism>
<feature type="compositionally biased region" description="Polar residues" evidence="11">
    <location>
        <begin position="780"/>
        <end position="819"/>
    </location>
</feature>
<keyword evidence="14" id="KW-1185">Reference proteome</keyword>
<dbReference type="EMBL" id="RRYP01002784">
    <property type="protein sequence ID" value="TNV84421.1"/>
    <property type="molecule type" value="Genomic_DNA"/>
</dbReference>
<keyword evidence="2" id="KW-0963">Cytoplasm</keyword>
<reference evidence="13" key="1">
    <citation type="submission" date="2019-06" db="EMBL/GenBank/DDBJ databases">
        <authorList>
            <person name="Zheng W."/>
        </authorList>
    </citation>
    <scope>NUCLEOTIDE SEQUENCE</scope>
    <source>
        <strain evidence="13">QDHG01</strain>
    </source>
</reference>
<dbReference type="GO" id="GO:0005874">
    <property type="term" value="C:microtubule"/>
    <property type="evidence" value="ECO:0007669"/>
    <property type="project" value="UniProtKB-KW"/>
</dbReference>
<dbReference type="PROSITE" id="PS50067">
    <property type="entry name" value="KINESIN_MOTOR_2"/>
    <property type="match status" value="1"/>
</dbReference>
<dbReference type="OrthoDB" id="3176171at2759"/>
<evidence type="ECO:0000256" key="10">
    <source>
        <dbReference type="RuleBase" id="RU000394"/>
    </source>
</evidence>
<evidence type="ECO:0000256" key="2">
    <source>
        <dbReference type="ARBA" id="ARBA00022490"/>
    </source>
</evidence>
<feature type="binding site" evidence="9">
    <location>
        <begin position="100"/>
        <end position="107"/>
    </location>
    <ligand>
        <name>ATP</name>
        <dbReference type="ChEBI" id="CHEBI:30616"/>
    </ligand>
</feature>
<dbReference type="PANTHER" id="PTHR47968">
    <property type="entry name" value="CENTROMERE PROTEIN E"/>
    <property type="match status" value="1"/>
</dbReference>
<keyword evidence="4 9" id="KW-0547">Nucleotide-binding</keyword>
<dbReference type="Proteomes" id="UP000785679">
    <property type="component" value="Unassembled WGS sequence"/>
</dbReference>
<keyword evidence="8" id="KW-0206">Cytoskeleton</keyword>
<protein>
    <recommendedName>
        <fullName evidence="10">Kinesin-like protein</fullName>
    </recommendedName>
</protein>
<evidence type="ECO:0000259" key="12">
    <source>
        <dbReference type="PROSITE" id="PS50067"/>
    </source>
</evidence>
<evidence type="ECO:0000256" key="3">
    <source>
        <dbReference type="ARBA" id="ARBA00022701"/>
    </source>
</evidence>
<dbReference type="GO" id="GO:0000278">
    <property type="term" value="P:mitotic cell cycle"/>
    <property type="evidence" value="ECO:0007669"/>
    <property type="project" value="TreeGrafter"/>
</dbReference>
<evidence type="ECO:0000256" key="8">
    <source>
        <dbReference type="ARBA" id="ARBA00023212"/>
    </source>
</evidence>
<dbReference type="PROSITE" id="PS00411">
    <property type="entry name" value="KINESIN_MOTOR_1"/>
    <property type="match status" value="1"/>
</dbReference>
<dbReference type="InterPro" id="IPR027417">
    <property type="entry name" value="P-loop_NTPase"/>
</dbReference>
<comment type="similarity">
    <text evidence="9 10">Belongs to the TRAFAC class myosin-kinesin ATPase superfamily. Kinesin family.</text>
</comment>
<proteinExistence type="inferred from homology"/>
<evidence type="ECO:0000256" key="5">
    <source>
        <dbReference type="ARBA" id="ARBA00022840"/>
    </source>
</evidence>
<feature type="region of interest" description="Disordered" evidence="11">
    <location>
        <begin position="713"/>
        <end position="821"/>
    </location>
</feature>
<dbReference type="InterPro" id="IPR036961">
    <property type="entry name" value="Kinesin_motor_dom_sf"/>
</dbReference>
<evidence type="ECO:0000256" key="7">
    <source>
        <dbReference type="ARBA" id="ARBA00023175"/>
    </source>
</evidence>
<dbReference type="Pfam" id="PF00225">
    <property type="entry name" value="Kinesin"/>
    <property type="match status" value="1"/>
</dbReference>
<feature type="compositionally biased region" description="Acidic residues" evidence="11">
    <location>
        <begin position="471"/>
        <end position="481"/>
    </location>
</feature>
<keyword evidence="3 10" id="KW-0493">Microtubule</keyword>
<dbReference type="AlphaFoldDB" id="A0A8J8NZ39"/>
<keyword evidence="6" id="KW-0175">Coiled coil</keyword>